<keyword evidence="9" id="KW-1185">Reference proteome</keyword>
<evidence type="ECO:0000313" key="8">
    <source>
        <dbReference type="EMBL" id="TVT59092.1"/>
    </source>
</evidence>
<evidence type="ECO:0000256" key="1">
    <source>
        <dbReference type="ARBA" id="ARBA00004651"/>
    </source>
</evidence>
<keyword evidence="4 6" id="KW-1133">Transmembrane helix</keyword>
<dbReference type="Pfam" id="PF02687">
    <property type="entry name" value="FtsX"/>
    <property type="match status" value="2"/>
</dbReference>
<sequence length="746" mass="77332">MNLIQDLLLGARLATGNGRTLKPSLLRLALSTAGIGLATTMLFLLVTAASAIAERGARIDARETVEAGAAEGSGAALYLIEQPAGDAITVRYVEPAGPGAPVPPGLSALPATGEMVLSPALAGRLAGDRGLAARFPYRLAGTVGPAGLAGPDELWAYVGTTGLRDSPHAERVTRFGGNAIQAVPPQLAMLGAIAVLALLVPMLVFVASASRIAGAERDRRLSALRLAGAAATQVRRIATGESLVGAVAGVVLGTLLFLVVRPFAAGARLAGISVFPQDFVPGWALALCVVVVIPAITVASAWFGLRGLIVEPLSVMRRARPPRRRLWWRLLVVMLGVAMLVPDKLFGVANRPADVLPFILGGTVLLLIGIPTLLPWVTEHVVGRIRGGFPAWQLAVRRLQLDSGTPSRVVGGIAVVLASIISLHTLLGSVDEHARAADARDRDPTTVTVGMEASALDQAAGLLQGVRGVRSVDPQQWVYLRGKTAETLLVASCSYLRARFQVGECSDGDAYALSAGLTPGTTLRVDGSGTRFVVPTGTRPLQPLPGEKTWIGLLATPGAVRGADLPTDHLTLELRLDPAVPGALAGVRQAISVLGWQASVSTLLDFGGLSEEGFVAALRDLLYVGAIFTLLLAGGNLLLMVTGQLTERRRPLAAMNAAGVPLGVLERSLLWQNALPVVFGVLLAVGAGVGLAALMLRLMAQGAPFLVDGIFVLVVGVVAVLLVLGVTAASLPVLRSATKLEALRAE</sequence>
<feature type="transmembrane region" description="Helical" evidence="6">
    <location>
        <begin position="187"/>
        <end position="210"/>
    </location>
</feature>
<feature type="transmembrane region" description="Helical" evidence="6">
    <location>
        <begin position="710"/>
        <end position="734"/>
    </location>
</feature>
<accession>A0A558DDJ0</accession>
<feature type="transmembrane region" description="Helical" evidence="6">
    <location>
        <begin position="326"/>
        <end position="343"/>
    </location>
</feature>
<dbReference type="Proteomes" id="UP000320011">
    <property type="component" value="Unassembled WGS sequence"/>
</dbReference>
<comment type="caution">
    <text evidence="8">The sequence shown here is derived from an EMBL/GenBank/DDBJ whole genome shotgun (WGS) entry which is preliminary data.</text>
</comment>
<name>A0A558DDJ0_9PSEU</name>
<evidence type="ECO:0000256" key="2">
    <source>
        <dbReference type="ARBA" id="ARBA00022475"/>
    </source>
</evidence>
<proteinExistence type="predicted"/>
<dbReference type="GO" id="GO:0005886">
    <property type="term" value="C:plasma membrane"/>
    <property type="evidence" value="ECO:0007669"/>
    <property type="project" value="UniProtKB-SubCell"/>
</dbReference>
<reference evidence="8 9" key="1">
    <citation type="submission" date="2019-07" db="EMBL/GenBank/DDBJ databases">
        <authorList>
            <person name="Duangmal K."/>
            <person name="Teo W.F.A."/>
        </authorList>
    </citation>
    <scope>NUCLEOTIDE SEQUENCE [LARGE SCALE GENOMIC DNA]</scope>
    <source>
        <strain evidence="8 9">TBRC 6029</strain>
    </source>
</reference>
<keyword evidence="5 6" id="KW-0472">Membrane</keyword>
<dbReference type="InterPro" id="IPR003838">
    <property type="entry name" value="ABC3_permease_C"/>
</dbReference>
<evidence type="ECO:0000313" key="9">
    <source>
        <dbReference type="Proteomes" id="UP000320011"/>
    </source>
</evidence>
<keyword evidence="3 6" id="KW-0812">Transmembrane</keyword>
<protein>
    <submittedName>
        <fullName evidence="8">FtsX-like permease family protein</fullName>
    </submittedName>
</protein>
<gene>
    <name evidence="8" type="ORF">FNH05_05845</name>
</gene>
<feature type="transmembrane region" description="Helical" evidence="6">
    <location>
        <begin position="621"/>
        <end position="641"/>
    </location>
</feature>
<feature type="transmembrane region" description="Helical" evidence="6">
    <location>
        <begin position="677"/>
        <end position="698"/>
    </location>
</feature>
<feature type="domain" description="ABC3 transporter permease C-terminal" evidence="7">
    <location>
        <begin position="624"/>
        <end position="735"/>
    </location>
</feature>
<dbReference type="OrthoDB" id="3654456at2"/>
<feature type="transmembrane region" description="Helical" evidence="6">
    <location>
        <begin position="283"/>
        <end position="305"/>
    </location>
</feature>
<reference evidence="8 9" key="2">
    <citation type="submission" date="2019-08" db="EMBL/GenBank/DDBJ databases">
        <title>Amycolatopsis acidicola sp. nov., isolated from peat swamp forest soil.</title>
        <authorList>
            <person name="Srisuk N."/>
        </authorList>
    </citation>
    <scope>NUCLEOTIDE SEQUENCE [LARGE SCALE GENOMIC DNA]</scope>
    <source>
        <strain evidence="8 9">TBRC 6029</strain>
    </source>
</reference>
<organism evidence="8 9">
    <name type="scientific">Amycolatopsis rhizosphaerae</name>
    <dbReference type="NCBI Taxonomy" id="2053003"/>
    <lineage>
        <taxon>Bacteria</taxon>
        <taxon>Bacillati</taxon>
        <taxon>Actinomycetota</taxon>
        <taxon>Actinomycetes</taxon>
        <taxon>Pseudonocardiales</taxon>
        <taxon>Pseudonocardiaceae</taxon>
        <taxon>Amycolatopsis</taxon>
    </lineage>
</organism>
<evidence type="ECO:0000259" key="7">
    <source>
        <dbReference type="Pfam" id="PF02687"/>
    </source>
</evidence>
<evidence type="ECO:0000256" key="3">
    <source>
        <dbReference type="ARBA" id="ARBA00022692"/>
    </source>
</evidence>
<evidence type="ECO:0000256" key="5">
    <source>
        <dbReference type="ARBA" id="ARBA00023136"/>
    </source>
</evidence>
<evidence type="ECO:0000256" key="6">
    <source>
        <dbReference type="SAM" id="Phobius"/>
    </source>
</evidence>
<dbReference type="EMBL" id="VJWX01000033">
    <property type="protein sequence ID" value="TVT59092.1"/>
    <property type="molecule type" value="Genomic_DNA"/>
</dbReference>
<comment type="subcellular location">
    <subcellularLocation>
        <location evidence="1">Cell membrane</location>
        <topology evidence="1">Multi-pass membrane protein</topology>
    </subcellularLocation>
</comment>
<evidence type="ECO:0000256" key="4">
    <source>
        <dbReference type="ARBA" id="ARBA00022989"/>
    </source>
</evidence>
<keyword evidence="2" id="KW-1003">Cell membrane</keyword>
<dbReference type="AlphaFoldDB" id="A0A558DDJ0"/>
<feature type="transmembrane region" description="Helical" evidence="6">
    <location>
        <begin position="243"/>
        <end position="263"/>
    </location>
</feature>
<dbReference type="RefSeq" id="WP_144586237.1">
    <property type="nucleotide sequence ID" value="NZ_VJWX01000033.1"/>
</dbReference>
<feature type="transmembrane region" description="Helical" evidence="6">
    <location>
        <begin position="355"/>
        <end position="377"/>
    </location>
</feature>
<feature type="domain" description="ABC3 transporter permease C-terminal" evidence="7">
    <location>
        <begin position="194"/>
        <end position="306"/>
    </location>
</feature>